<evidence type="ECO:0000256" key="9">
    <source>
        <dbReference type="RuleBase" id="RU363032"/>
    </source>
</evidence>
<keyword evidence="4" id="KW-1003">Cell membrane</keyword>
<dbReference type="InterPro" id="IPR010065">
    <property type="entry name" value="AA_ABC_transptr_permease_3TM"/>
</dbReference>
<evidence type="ECO:0000256" key="4">
    <source>
        <dbReference type="ARBA" id="ARBA00022475"/>
    </source>
</evidence>
<dbReference type="NCBIfam" id="TIGR01726">
    <property type="entry name" value="HEQRo_perm_3TM"/>
    <property type="match status" value="1"/>
</dbReference>
<evidence type="ECO:0000256" key="8">
    <source>
        <dbReference type="ARBA" id="ARBA00023136"/>
    </source>
</evidence>
<feature type="transmembrane region" description="Helical" evidence="9">
    <location>
        <begin position="159"/>
        <end position="180"/>
    </location>
</feature>
<dbReference type="PANTHER" id="PTHR30133">
    <property type="entry name" value="CATIONIC AMINO ACID TRANSPORTER, MEMBRANE COMPONENT"/>
    <property type="match status" value="1"/>
</dbReference>
<evidence type="ECO:0000259" key="10">
    <source>
        <dbReference type="PROSITE" id="PS50928"/>
    </source>
</evidence>
<evidence type="ECO:0000256" key="2">
    <source>
        <dbReference type="ARBA" id="ARBA00010072"/>
    </source>
</evidence>
<dbReference type="CDD" id="cd06261">
    <property type="entry name" value="TM_PBP2"/>
    <property type="match status" value="1"/>
</dbReference>
<evidence type="ECO:0000256" key="7">
    <source>
        <dbReference type="ARBA" id="ARBA00022989"/>
    </source>
</evidence>
<feature type="domain" description="ABC transmembrane type-1" evidence="10">
    <location>
        <begin position="15"/>
        <end position="214"/>
    </location>
</feature>
<dbReference type="InterPro" id="IPR035906">
    <property type="entry name" value="MetI-like_sf"/>
</dbReference>
<dbReference type="PROSITE" id="PS50928">
    <property type="entry name" value="ABC_TM1"/>
    <property type="match status" value="1"/>
</dbReference>
<accession>A0A6G7VLB4</accession>
<gene>
    <name evidence="11" type="ORF">G8E03_07660</name>
</gene>
<dbReference type="GO" id="GO:0043190">
    <property type="term" value="C:ATP-binding cassette (ABC) transporter complex"/>
    <property type="evidence" value="ECO:0007669"/>
    <property type="project" value="InterPro"/>
</dbReference>
<dbReference type="RefSeq" id="WP_166190360.1">
    <property type="nucleotide sequence ID" value="NZ_CP049811.1"/>
</dbReference>
<keyword evidence="5" id="KW-0997">Cell inner membrane</keyword>
<keyword evidence="8 9" id="KW-0472">Membrane</keyword>
<dbReference type="SUPFAM" id="SSF161098">
    <property type="entry name" value="MetI-like"/>
    <property type="match status" value="1"/>
</dbReference>
<dbReference type="KEGG" id="mon:G8E03_07660"/>
<evidence type="ECO:0000256" key="3">
    <source>
        <dbReference type="ARBA" id="ARBA00022448"/>
    </source>
</evidence>
<evidence type="ECO:0000313" key="11">
    <source>
        <dbReference type="EMBL" id="QIK40656.1"/>
    </source>
</evidence>
<dbReference type="InterPro" id="IPR000515">
    <property type="entry name" value="MetI-like"/>
</dbReference>
<dbReference type="GO" id="GO:0022857">
    <property type="term" value="F:transmembrane transporter activity"/>
    <property type="evidence" value="ECO:0007669"/>
    <property type="project" value="InterPro"/>
</dbReference>
<proteinExistence type="inferred from homology"/>
<dbReference type="AlphaFoldDB" id="A0A6G7VLB4"/>
<feature type="transmembrane region" description="Helical" evidence="9">
    <location>
        <begin position="49"/>
        <end position="72"/>
    </location>
</feature>
<evidence type="ECO:0000256" key="5">
    <source>
        <dbReference type="ARBA" id="ARBA00022519"/>
    </source>
</evidence>
<name>A0A6G7VLB4_9RHOB</name>
<evidence type="ECO:0000313" key="12">
    <source>
        <dbReference type="Proteomes" id="UP000500791"/>
    </source>
</evidence>
<sequence>MDQLVAYFPLLLRGFGITVSMALLAFVLACVMGSLGAWGQLSKWRAVRWLVLAYTTVVRGVPDLVMILIFYFKMQALMNLVTNAAGWERVDVSPFVSGTVTIGLLYGAYLTETFRGAALAVDVGQGEAATALGLKPMQRLRLVTLPQIVRQALPGTMNVWMVLTKSTAVVSIIGLSDLVGVAVDAGRSTREFFWFLMAAFLGYLLITWVSQLIFNRMEQRFDRGFTATR</sequence>
<comment type="similarity">
    <text evidence="2">Belongs to the binding-protein-dependent transport system permease family. HisMQ subfamily.</text>
</comment>
<dbReference type="InterPro" id="IPR051613">
    <property type="entry name" value="ABC_transp_permease_HisMQ"/>
</dbReference>
<dbReference type="Pfam" id="PF00528">
    <property type="entry name" value="BPD_transp_1"/>
    <property type="match status" value="1"/>
</dbReference>
<organism evidence="11 12">
    <name type="scientific">Pontivivens nitratireducens</name>
    <dbReference type="NCBI Taxonomy" id="2758038"/>
    <lineage>
        <taxon>Bacteria</taxon>
        <taxon>Pseudomonadati</taxon>
        <taxon>Pseudomonadota</taxon>
        <taxon>Alphaproteobacteria</taxon>
        <taxon>Rhodobacterales</taxon>
        <taxon>Paracoccaceae</taxon>
        <taxon>Pontivivens</taxon>
    </lineage>
</organism>
<comment type="subcellular location">
    <subcellularLocation>
        <location evidence="1">Cell inner membrane</location>
        <topology evidence="1">Multi-pass membrane protein</topology>
    </subcellularLocation>
    <subcellularLocation>
        <location evidence="9">Cell membrane</location>
        <topology evidence="9">Multi-pass membrane protein</topology>
    </subcellularLocation>
</comment>
<feature type="transmembrane region" description="Helical" evidence="9">
    <location>
        <begin position="12"/>
        <end position="37"/>
    </location>
</feature>
<dbReference type="Proteomes" id="UP000500791">
    <property type="component" value="Chromosome"/>
</dbReference>
<dbReference type="Gene3D" id="1.10.3720.10">
    <property type="entry name" value="MetI-like"/>
    <property type="match status" value="1"/>
</dbReference>
<evidence type="ECO:0000256" key="1">
    <source>
        <dbReference type="ARBA" id="ARBA00004429"/>
    </source>
</evidence>
<reference evidence="11 12" key="1">
    <citation type="submission" date="2020-03" db="EMBL/GenBank/DDBJ databases">
        <title>Complete genome sequence of Monaibacterium sp. ALG8 with diverse plasmids.</title>
        <authorList>
            <person name="Sun C."/>
        </authorList>
    </citation>
    <scope>NUCLEOTIDE SEQUENCE [LARGE SCALE GENOMIC DNA]</scope>
    <source>
        <strain evidence="11 12">ALG8</strain>
    </source>
</reference>
<keyword evidence="6 9" id="KW-0812">Transmembrane</keyword>
<keyword evidence="3 9" id="KW-0813">Transport</keyword>
<protein>
    <submittedName>
        <fullName evidence="11">ABC transporter permease subunit</fullName>
    </submittedName>
</protein>
<evidence type="ECO:0000256" key="6">
    <source>
        <dbReference type="ARBA" id="ARBA00022692"/>
    </source>
</evidence>
<feature type="transmembrane region" description="Helical" evidence="9">
    <location>
        <begin position="192"/>
        <end position="214"/>
    </location>
</feature>
<feature type="transmembrane region" description="Helical" evidence="9">
    <location>
        <begin position="92"/>
        <end position="110"/>
    </location>
</feature>
<dbReference type="EMBL" id="CP049811">
    <property type="protein sequence ID" value="QIK40656.1"/>
    <property type="molecule type" value="Genomic_DNA"/>
</dbReference>
<keyword evidence="7 9" id="KW-1133">Transmembrane helix</keyword>
<keyword evidence="12" id="KW-1185">Reference proteome</keyword>